<dbReference type="PANTHER" id="PTHR31299:SF0">
    <property type="entry name" value="ESTERASE, PUTATIVE (AFU_ORTHOLOGUE AFUA_1G05850)-RELATED"/>
    <property type="match status" value="1"/>
</dbReference>
<dbReference type="Proteomes" id="UP000247459">
    <property type="component" value="Unassembled WGS sequence"/>
</dbReference>
<organism evidence="2 3">
    <name type="scientific">Paenibacillus illinoisensis</name>
    <dbReference type="NCBI Taxonomy" id="59845"/>
    <lineage>
        <taxon>Bacteria</taxon>
        <taxon>Bacillati</taxon>
        <taxon>Bacillota</taxon>
        <taxon>Bacilli</taxon>
        <taxon>Bacillales</taxon>
        <taxon>Paenibacillaceae</taxon>
        <taxon>Paenibacillus</taxon>
    </lineage>
</organism>
<evidence type="ECO:0000313" key="2">
    <source>
        <dbReference type="EMBL" id="PYY30418.1"/>
    </source>
</evidence>
<gene>
    <name evidence="2" type="ORF">PIL02S_00968</name>
</gene>
<protein>
    <submittedName>
        <fullName evidence="2">Erythromycin esterase</fullName>
    </submittedName>
</protein>
<accession>A0A2W0CS65</accession>
<evidence type="ECO:0000256" key="1">
    <source>
        <dbReference type="SAM" id="SignalP"/>
    </source>
</evidence>
<name>A0A2W0CS65_9BACL</name>
<keyword evidence="1" id="KW-0732">Signal</keyword>
<dbReference type="Pfam" id="PF05139">
    <property type="entry name" value="Erythro_esteras"/>
    <property type="match status" value="1"/>
</dbReference>
<dbReference type="AlphaFoldDB" id="A0A2W0CS65"/>
<dbReference type="EMBL" id="PRLG01000008">
    <property type="protein sequence ID" value="PYY30418.1"/>
    <property type="molecule type" value="Genomic_DNA"/>
</dbReference>
<dbReference type="GO" id="GO:0046677">
    <property type="term" value="P:response to antibiotic"/>
    <property type="evidence" value="ECO:0007669"/>
    <property type="project" value="InterPro"/>
</dbReference>
<reference evidence="2 3" key="1">
    <citation type="submission" date="2018-01" db="EMBL/GenBank/DDBJ databases">
        <title>Genome sequence of the PGP bacterium Paenibacillus illinoisensis E3.</title>
        <authorList>
            <person name="Rolli E."/>
            <person name="Marasco R."/>
            <person name="Bessem C."/>
            <person name="Michoud G."/>
            <person name="Gaiarsa S."/>
            <person name="Borin S."/>
            <person name="Daffonchio D."/>
        </authorList>
    </citation>
    <scope>NUCLEOTIDE SEQUENCE [LARGE SCALE GENOMIC DNA]</scope>
    <source>
        <strain evidence="2 3">E3</strain>
    </source>
</reference>
<feature type="chain" id="PRO_5016083429" evidence="1">
    <location>
        <begin position="28"/>
        <end position="473"/>
    </location>
</feature>
<dbReference type="InterPro" id="IPR052036">
    <property type="entry name" value="Hydrolase/PRTase-associated"/>
</dbReference>
<dbReference type="Gene3D" id="3.30.1870.10">
    <property type="entry name" value="EreA-like, domain 2"/>
    <property type="match status" value="1"/>
</dbReference>
<dbReference type="Gene3D" id="3.40.1660.10">
    <property type="entry name" value="EreA-like (biosynthetic domain)"/>
    <property type="match status" value="1"/>
</dbReference>
<dbReference type="SUPFAM" id="SSF159501">
    <property type="entry name" value="EreA/ChaN-like"/>
    <property type="match status" value="1"/>
</dbReference>
<proteinExistence type="predicted"/>
<dbReference type="InterPro" id="IPR007815">
    <property type="entry name" value="Emycin_Estase"/>
</dbReference>
<evidence type="ECO:0000313" key="3">
    <source>
        <dbReference type="Proteomes" id="UP000247459"/>
    </source>
</evidence>
<dbReference type="CDD" id="cd14728">
    <property type="entry name" value="Ere-like"/>
    <property type="match status" value="1"/>
</dbReference>
<dbReference type="PANTHER" id="PTHR31299">
    <property type="entry name" value="ESTERASE, PUTATIVE (AFU_ORTHOLOGUE AFUA_1G05850)-RELATED"/>
    <property type="match status" value="1"/>
</dbReference>
<sequence length="473" mass="53514">MNLKYRFIQKTAVLGMAIAMIAGSASAAASPIAKEQWVQEHAHEITSLTSDNYSDLAFLKPLLQDKKVVSLGENFHRVAEYSAIKTRMIKFLHEELGYDVIAFESGMGDAAVAYEQGANLTPAQMMELSIFPIWHSQETLGLYEYIQEQSKTDHPLILAGYDMQFTTGYLTQSISDWISSLDPARGKQFYAFEMQGITDLYAVLNKYGIDSDNNPEFKAAIHQVKEAYSPQYEDLVHWITEHKQELVKSFPDNPKLADMMIRVLKDRSKFIEMAAYDTRESYEFRDRAMADNLEWLMDVMYPGKKFILWAHNDHLAKSTSTILNPPIGESNGNSGLWQSSFKSMGEMMHAKLQDDMYVIGLYMNEGQASEISTGQSFDISPMPRGSLEYTLMKSGFRNTYIDLSEAKNATGAAAWLFRPVFAAEDGMVDEVIHPMSMNFIPAEQYDGILLIDKVKAPTTTYKGGFKDQMQQQK</sequence>
<dbReference type="RefSeq" id="WP_258377562.1">
    <property type="nucleotide sequence ID" value="NZ_PRLG01000008.1"/>
</dbReference>
<feature type="signal peptide" evidence="1">
    <location>
        <begin position="1"/>
        <end position="27"/>
    </location>
</feature>
<comment type="caution">
    <text evidence="2">The sequence shown here is derived from an EMBL/GenBank/DDBJ whole genome shotgun (WGS) entry which is preliminary data.</text>
</comment>
<dbReference type="Gene3D" id="1.20.1440.30">
    <property type="entry name" value="Biosynthetic Protein domain"/>
    <property type="match status" value="1"/>
</dbReference>